<dbReference type="RefSeq" id="XP_018821717.1">
    <property type="nucleotide sequence ID" value="XM_018966172.1"/>
</dbReference>
<name>A0A2I4EQP6_JUGRE</name>
<dbReference type="GO" id="GO:0003676">
    <property type="term" value="F:nucleic acid binding"/>
    <property type="evidence" value="ECO:0007669"/>
    <property type="project" value="InterPro"/>
</dbReference>
<dbReference type="GO" id="GO:0004523">
    <property type="term" value="F:RNA-DNA hybrid ribonuclease activity"/>
    <property type="evidence" value="ECO:0007669"/>
    <property type="project" value="InterPro"/>
</dbReference>
<accession>A0A2I4EQP6</accession>
<gene>
    <name evidence="2" type="primary">LOC108991791</name>
</gene>
<dbReference type="Pfam" id="PF13456">
    <property type="entry name" value="RVT_3"/>
    <property type="match status" value="1"/>
</dbReference>
<dbReference type="Proteomes" id="UP000235220">
    <property type="component" value="Chromosome 7"/>
</dbReference>
<dbReference type="InterPro" id="IPR036397">
    <property type="entry name" value="RNaseH_sf"/>
</dbReference>
<dbReference type="KEGG" id="jre:108991791"/>
<evidence type="ECO:0000313" key="1">
    <source>
        <dbReference type="Proteomes" id="UP000235220"/>
    </source>
</evidence>
<dbReference type="Gene3D" id="3.30.420.10">
    <property type="entry name" value="Ribonuclease H-like superfamily/Ribonuclease H"/>
    <property type="match status" value="1"/>
</dbReference>
<protein>
    <submittedName>
        <fullName evidence="2">Uncharacterized protein LOC108991791</fullName>
    </submittedName>
</protein>
<organism evidence="1 2">
    <name type="scientific">Juglans regia</name>
    <name type="common">English walnut</name>
    <dbReference type="NCBI Taxonomy" id="51240"/>
    <lineage>
        <taxon>Eukaryota</taxon>
        <taxon>Viridiplantae</taxon>
        <taxon>Streptophyta</taxon>
        <taxon>Embryophyta</taxon>
        <taxon>Tracheophyta</taxon>
        <taxon>Spermatophyta</taxon>
        <taxon>Magnoliopsida</taxon>
        <taxon>eudicotyledons</taxon>
        <taxon>Gunneridae</taxon>
        <taxon>Pentapetalae</taxon>
        <taxon>rosids</taxon>
        <taxon>fabids</taxon>
        <taxon>Fagales</taxon>
        <taxon>Juglandaceae</taxon>
        <taxon>Juglans</taxon>
    </lineage>
</organism>
<dbReference type="InterPro" id="IPR002156">
    <property type="entry name" value="RNaseH_domain"/>
</dbReference>
<dbReference type="InterPro" id="IPR052929">
    <property type="entry name" value="RNase_H-like_EbsB-rel"/>
</dbReference>
<dbReference type="CDD" id="cd06222">
    <property type="entry name" value="RNase_H_like"/>
    <property type="match status" value="1"/>
</dbReference>
<dbReference type="GeneID" id="108991791"/>
<dbReference type="AlphaFoldDB" id="A0A2I4EQP6"/>
<dbReference type="PANTHER" id="PTHR47074:SF48">
    <property type="entry name" value="POLYNUCLEOTIDYL TRANSFERASE, RIBONUCLEASE H-LIKE SUPERFAMILY PROTEIN"/>
    <property type="match status" value="1"/>
</dbReference>
<reference evidence="2" key="1">
    <citation type="submission" date="2025-08" db="UniProtKB">
        <authorList>
            <consortium name="RefSeq"/>
        </authorList>
    </citation>
    <scope>IDENTIFICATION</scope>
    <source>
        <tissue evidence="2">Leaves</tissue>
    </source>
</reference>
<dbReference type="OrthoDB" id="1906820at2759"/>
<dbReference type="InterPro" id="IPR044730">
    <property type="entry name" value="RNase_H-like_dom_plant"/>
</dbReference>
<dbReference type="SUPFAM" id="SSF53098">
    <property type="entry name" value="Ribonuclease H-like"/>
    <property type="match status" value="1"/>
</dbReference>
<keyword evidence="1" id="KW-1185">Reference proteome</keyword>
<dbReference type="PANTHER" id="PTHR47074">
    <property type="entry name" value="BNAC02G40300D PROTEIN"/>
    <property type="match status" value="1"/>
</dbReference>
<dbReference type="InterPro" id="IPR012337">
    <property type="entry name" value="RNaseH-like_sf"/>
</dbReference>
<proteinExistence type="predicted"/>
<evidence type="ECO:0000313" key="2">
    <source>
        <dbReference type="RefSeq" id="XP_018821717.1"/>
    </source>
</evidence>
<sequence>MLHSKNSGLGVIVRDAEGEVQASICCNIDAELQPAVVEAMALRRALMLCYDLGFSRVVFEGDCQEVNAINSSHESSAKASSLIHDIKRLLKYRVGWKVSFNYRETNLAAYQLAKLAISLLEERNIHILIHNVVLQEKLCI</sequence>
<dbReference type="Gramene" id="Jr07_37580_p1">
    <property type="protein sequence ID" value="cds.Jr07_37580_p1"/>
    <property type="gene ID" value="Jr07_37580"/>
</dbReference>